<feature type="chain" id="PRO_5015138349" description="Elicitin" evidence="8">
    <location>
        <begin position="21"/>
        <end position="168"/>
    </location>
</feature>
<organism evidence="9 10">
    <name type="scientific">Phytophthora palmivora</name>
    <dbReference type="NCBI Taxonomy" id="4796"/>
    <lineage>
        <taxon>Eukaryota</taxon>
        <taxon>Sar</taxon>
        <taxon>Stramenopiles</taxon>
        <taxon>Oomycota</taxon>
        <taxon>Peronosporomycetes</taxon>
        <taxon>Peronosporales</taxon>
        <taxon>Peronosporaceae</taxon>
        <taxon>Phytophthora</taxon>
    </lineage>
</organism>
<feature type="compositionally biased region" description="Low complexity" evidence="7">
    <location>
        <begin position="110"/>
        <end position="121"/>
    </location>
</feature>
<keyword evidence="4 6" id="KW-0928">Hypersensitive response elicitation</keyword>
<dbReference type="SMART" id="SM01187">
    <property type="entry name" value="Elicitin"/>
    <property type="match status" value="1"/>
</dbReference>
<gene>
    <name evidence="9" type="ORF">PHPALM_32019</name>
</gene>
<evidence type="ECO:0000256" key="1">
    <source>
        <dbReference type="ARBA" id="ARBA00004613"/>
    </source>
</evidence>
<dbReference type="GO" id="GO:0052040">
    <property type="term" value="P:symbiont-mediated perturbation of host programmed cell death"/>
    <property type="evidence" value="ECO:0007669"/>
    <property type="project" value="UniProtKB-UniRule"/>
</dbReference>
<name>A0A2P4X153_9STRA</name>
<comment type="function">
    <text evidence="6">Induces local and distal defense responses (incompatible hypersensitive reaction) in plants from the solanaceae and cruciferae families. Elicits leaf necrosis and causes the accumulation of pathogenesis-related proteins. Might interact with the lipidic molecules of the plasma membrane.</text>
</comment>
<feature type="compositionally biased region" description="Low complexity" evidence="7">
    <location>
        <begin position="130"/>
        <end position="148"/>
    </location>
</feature>
<keyword evidence="5 6" id="KW-1015">Disulfide bond</keyword>
<dbReference type="OrthoDB" id="128236at2759"/>
<dbReference type="AlphaFoldDB" id="A0A2P4X153"/>
<dbReference type="InterPro" id="IPR002200">
    <property type="entry name" value="Elicitin"/>
</dbReference>
<evidence type="ECO:0000256" key="6">
    <source>
        <dbReference type="RuleBase" id="RU368111"/>
    </source>
</evidence>
<keyword evidence="3 6" id="KW-0964">Secreted</keyword>
<dbReference type="InterPro" id="IPR036470">
    <property type="entry name" value="Elicitin_sf"/>
</dbReference>
<comment type="similarity">
    <text evidence="2 6">Belongs to the elicitin family.</text>
</comment>
<dbReference type="SUPFAM" id="SSF48647">
    <property type="entry name" value="Fungal elicitin"/>
    <property type="match status" value="1"/>
</dbReference>
<evidence type="ECO:0000256" key="8">
    <source>
        <dbReference type="SAM" id="SignalP"/>
    </source>
</evidence>
<evidence type="ECO:0000256" key="3">
    <source>
        <dbReference type="ARBA" id="ARBA00022525"/>
    </source>
</evidence>
<evidence type="ECO:0000313" key="9">
    <source>
        <dbReference type="EMBL" id="POM59282.1"/>
    </source>
</evidence>
<sequence>MQSLTSFALISLAFAASVAAEECSTDSLLSLASNKNLASCTADTGVSVSTISTLTHEQIMDVCKSSSCMALMSDVAALSLGDCTIPGSNVSVQSDILDNVASMCTGSGSMGSMGSSSNGTTNVGDESGESSKTSDNSTGSKSGSTSSATTVTTSLLSAAAAVFVAMVL</sequence>
<keyword evidence="10" id="KW-1185">Reference proteome</keyword>
<dbReference type="EMBL" id="NCKW01017247">
    <property type="protein sequence ID" value="POM59282.1"/>
    <property type="molecule type" value="Genomic_DNA"/>
</dbReference>
<feature type="signal peptide" evidence="8">
    <location>
        <begin position="1"/>
        <end position="20"/>
    </location>
</feature>
<proteinExistence type="inferred from homology"/>
<evidence type="ECO:0000313" key="10">
    <source>
        <dbReference type="Proteomes" id="UP000237271"/>
    </source>
</evidence>
<feature type="region of interest" description="Disordered" evidence="7">
    <location>
        <begin position="110"/>
        <end position="148"/>
    </location>
</feature>
<dbReference type="Proteomes" id="UP000237271">
    <property type="component" value="Unassembled WGS sequence"/>
</dbReference>
<comment type="caution">
    <text evidence="9">The sequence shown here is derived from an EMBL/GenBank/DDBJ whole genome shotgun (WGS) entry which is preliminary data.</text>
</comment>
<evidence type="ECO:0000256" key="7">
    <source>
        <dbReference type="SAM" id="MobiDB-lite"/>
    </source>
</evidence>
<dbReference type="GO" id="GO:0005576">
    <property type="term" value="C:extracellular region"/>
    <property type="evidence" value="ECO:0007669"/>
    <property type="project" value="UniProtKB-SubCell"/>
</dbReference>
<accession>A0A2P4X153</accession>
<comment type="subcellular location">
    <subcellularLocation>
        <location evidence="1 6">Secreted</location>
    </subcellularLocation>
</comment>
<evidence type="ECO:0000256" key="5">
    <source>
        <dbReference type="ARBA" id="ARBA00023157"/>
    </source>
</evidence>
<evidence type="ECO:0000256" key="2">
    <source>
        <dbReference type="ARBA" id="ARBA00009544"/>
    </source>
</evidence>
<reference evidence="9 10" key="1">
    <citation type="journal article" date="2017" name="Genome Biol. Evol.">
        <title>Phytophthora megakarya and P. palmivora, closely related causal agents of cacao black pod rot, underwent increases in genome sizes and gene numbers by different mechanisms.</title>
        <authorList>
            <person name="Ali S.S."/>
            <person name="Shao J."/>
            <person name="Lary D.J."/>
            <person name="Kronmiller B."/>
            <person name="Shen D."/>
            <person name="Strem M.D."/>
            <person name="Amoako-Attah I."/>
            <person name="Akrofi A.Y."/>
            <person name="Begoude B.A."/>
            <person name="Ten Hoopen G.M."/>
            <person name="Coulibaly K."/>
            <person name="Kebe B.I."/>
            <person name="Melnick R.L."/>
            <person name="Guiltinan M.J."/>
            <person name="Tyler B.M."/>
            <person name="Meinhardt L.W."/>
            <person name="Bailey B.A."/>
        </authorList>
    </citation>
    <scope>NUCLEOTIDE SEQUENCE [LARGE SCALE GENOMIC DNA]</scope>
    <source>
        <strain evidence="10">sbr112.9</strain>
    </source>
</reference>
<dbReference type="Gene3D" id="1.10.239.10">
    <property type="entry name" value="Elicitin domain"/>
    <property type="match status" value="1"/>
</dbReference>
<evidence type="ECO:0000256" key="4">
    <source>
        <dbReference type="ARBA" id="ARBA00022978"/>
    </source>
</evidence>
<dbReference type="Pfam" id="PF00964">
    <property type="entry name" value="Elicitin"/>
    <property type="match status" value="1"/>
</dbReference>
<keyword evidence="8" id="KW-0732">Signal</keyword>
<protein>
    <recommendedName>
        <fullName evidence="6">Elicitin</fullName>
    </recommendedName>
</protein>